<evidence type="ECO:0000313" key="1">
    <source>
        <dbReference type="EMBL" id="KAF7989035.1"/>
    </source>
</evidence>
<dbReference type="AlphaFoldDB" id="A0A834XPF4"/>
<gene>
    <name evidence="1" type="ORF">HCN44_007345</name>
</gene>
<protein>
    <submittedName>
        <fullName evidence="1">Uncharacterized protein</fullName>
    </submittedName>
</protein>
<organism evidence="1 2">
    <name type="scientific">Aphidius gifuensis</name>
    <name type="common">Parasitoid wasp</name>
    <dbReference type="NCBI Taxonomy" id="684658"/>
    <lineage>
        <taxon>Eukaryota</taxon>
        <taxon>Metazoa</taxon>
        <taxon>Ecdysozoa</taxon>
        <taxon>Arthropoda</taxon>
        <taxon>Hexapoda</taxon>
        <taxon>Insecta</taxon>
        <taxon>Pterygota</taxon>
        <taxon>Neoptera</taxon>
        <taxon>Endopterygota</taxon>
        <taxon>Hymenoptera</taxon>
        <taxon>Apocrita</taxon>
        <taxon>Ichneumonoidea</taxon>
        <taxon>Braconidae</taxon>
        <taxon>Aphidiinae</taxon>
        <taxon>Aphidius</taxon>
    </lineage>
</organism>
<name>A0A834XPF4_APHGI</name>
<evidence type="ECO:0000313" key="2">
    <source>
        <dbReference type="Proteomes" id="UP000639338"/>
    </source>
</evidence>
<proteinExistence type="predicted"/>
<dbReference type="EMBL" id="JACMRX010000005">
    <property type="protein sequence ID" value="KAF7989035.1"/>
    <property type="molecule type" value="Genomic_DNA"/>
</dbReference>
<accession>A0A834XPF4</accession>
<sequence length="530" mass="61800">MEKPVNSQEFNEDIQFEVIKEEMFDDVDEILKDNESQLNEQQQETIDISTAATTRQQIDPNDLEKFIEQVPLLTTKSVDVYPGCIEAMNEAKRRKKSYYLPFQKQFTYLPESDIKRHDSILNEWWNYCLFENKDPLASDLSGVICYLGKKLDAGASFNDLKLISSTICLIASDELTKQIYLSSFLCSELTNWLSVKSSCQNNTSNEIITLDDSDSSSDKNDCTPTTIFQQVNTDNNLIAENNSESSSTIQLKTQTDPLNLNFIDDNYLQDYHDNNDNDNNGQATPIYLIDQQQTQLIDSINDEHDSQLLYLSYVTNNEQEKHLDDSLPDSINGNELNDMNCKPQSETIDNDEHAMYVDERFVLCWHCGYLSIYINRCYHCKRKFDEHNFSTLSYKYCPKKWKKMMLSVNKYSLNKKKIGRNDSEPGERLDDHSNEEEDDIIDHYKRPIYVDGRLVICKSCNFLSMDFNRCYRCKEQIPNNSTTIKYQWSPMRCQKMIQSIADYYKDIEDNISTTKRKLSSETELMNKKIK</sequence>
<dbReference type="Proteomes" id="UP000639338">
    <property type="component" value="Unassembled WGS sequence"/>
</dbReference>
<comment type="caution">
    <text evidence="1">The sequence shown here is derived from an EMBL/GenBank/DDBJ whole genome shotgun (WGS) entry which is preliminary data.</text>
</comment>
<reference evidence="1 2" key="1">
    <citation type="submission" date="2020-08" db="EMBL/GenBank/DDBJ databases">
        <title>Aphidius gifuensis genome sequencing and assembly.</title>
        <authorList>
            <person name="Du Z."/>
        </authorList>
    </citation>
    <scope>NUCLEOTIDE SEQUENCE [LARGE SCALE GENOMIC DNA]</scope>
    <source>
        <strain evidence="1">YNYX2018</strain>
        <tissue evidence="1">Adults</tissue>
    </source>
</reference>
<keyword evidence="2" id="KW-1185">Reference proteome</keyword>